<dbReference type="Pfam" id="PF13020">
    <property type="entry name" value="NOV_C"/>
    <property type="match status" value="1"/>
</dbReference>
<feature type="compositionally biased region" description="Basic and acidic residues" evidence="1">
    <location>
        <begin position="433"/>
        <end position="450"/>
    </location>
</feature>
<evidence type="ECO:0000256" key="1">
    <source>
        <dbReference type="SAM" id="MobiDB-lite"/>
    </source>
</evidence>
<evidence type="ECO:0000259" key="2">
    <source>
        <dbReference type="PROSITE" id="PS50878"/>
    </source>
</evidence>
<dbReference type="InterPro" id="IPR005135">
    <property type="entry name" value="Endo/exonuclease/phosphatase"/>
</dbReference>
<dbReference type="SUPFAM" id="SSF56219">
    <property type="entry name" value="DNase I-like"/>
    <property type="match status" value="1"/>
</dbReference>
<feature type="region of interest" description="Disordered" evidence="1">
    <location>
        <begin position="371"/>
        <end position="392"/>
    </location>
</feature>
<evidence type="ECO:0000313" key="3">
    <source>
        <dbReference type="EMBL" id="WMV48289.1"/>
    </source>
</evidence>
<dbReference type="InterPro" id="IPR058210">
    <property type="entry name" value="SACS/Nov_dom"/>
</dbReference>
<dbReference type="GO" id="GO:0003824">
    <property type="term" value="F:catalytic activity"/>
    <property type="evidence" value="ECO:0007669"/>
    <property type="project" value="InterPro"/>
</dbReference>
<gene>
    <name evidence="3" type="ORF">MTR67_041674</name>
</gene>
<organism evidence="3 4">
    <name type="scientific">Solanum verrucosum</name>
    <dbReference type="NCBI Taxonomy" id="315347"/>
    <lineage>
        <taxon>Eukaryota</taxon>
        <taxon>Viridiplantae</taxon>
        <taxon>Streptophyta</taxon>
        <taxon>Embryophyta</taxon>
        <taxon>Tracheophyta</taxon>
        <taxon>Spermatophyta</taxon>
        <taxon>Magnoliopsida</taxon>
        <taxon>eudicotyledons</taxon>
        <taxon>Gunneridae</taxon>
        <taxon>Pentapetalae</taxon>
        <taxon>asterids</taxon>
        <taxon>lamiids</taxon>
        <taxon>Solanales</taxon>
        <taxon>Solanaceae</taxon>
        <taxon>Solanoideae</taxon>
        <taxon>Solaneae</taxon>
        <taxon>Solanum</taxon>
    </lineage>
</organism>
<dbReference type="Pfam" id="PF00078">
    <property type="entry name" value="RVT_1"/>
    <property type="match status" value="1"/>
</dbReference>
<dbReference type="PANTHER" id="PTHR32387">
    <property type="entry name" value="WU:FJ29H11"/>
    <property type="match status" value="1"/>
</dbReference>
<dbReference type="Pfam" id="PF25794">
    <property type="entry name" value="SACS"/>
    <property type="match status" value="1"/>
</dbReference>
<dbReference type="InterPro" id="IPR036890">
    <property type="entry name" value="HATPase_C_sf"/>
</dbReference>
<protein>
    <recommendedName>
        <fullName evidence="2">Reverse transcriptase domain-containing protein</fullName>
    </recommendedName>
</protein>
<reference evidence="3" key="1">
    <citation type="submission" date="2023-08" db="EMBL/GenBank/DDBJ databases">
        <title>A de novo genome assembly of Solanum verrucosum Schlechtendal, a Mexican diploid species geographically isolated from the other diploid A-genome species in potato relatives.</title>
        <authorList>
            <person name="Hosaka K."/>
        </authorList>
    </citation>
    <scope>NUCLEOTIDE SEQUENCE</scope>
    <source>
        <tissue evidence="3">Young leaves</tissue>
    </source>
</reference>
<feature type="region of interest" description="Disordered" evidence="1">
    <location>
        <begin position="3379"/>
        <end position="3413"/>
    </location>
</feature>
<sequence>MYGQPPRNGGGGGCWRIPPPQSQPQQQTPYLGFQNPNFVPYPFFPNPNFPIQNPNFVNFPFQQFQQPPHQQSFQFQQPPPQQSFPRGNNQVDGAAVNVVERENVQQNPIFQVQQQPSNKEGIERIDKAVIKARKDLIEAGKNVSAWEVSQAALVILNADTWDSLGFKVQEVPSLQSLIVTEGKINAFIHCFVGVQSITTLCDLEVAICKNERVELFEDLELGPLVKHPLIIHYFSISLDVSEIFRITSKEIMFFLSEFMDADKSRKVKLDEFLNFITEKKSAGTRENLCVRIQNLRMYVTLIHEAKQFEMSTVNKYINVVKKKSSKNTKNRPLLSSEKKQLDEHFNAMCERIKSFSSAKKEFCGTHIRFQSSSESESSDDDQDGSAACSPAGNIISDIPTTCPYPSASEEMMRLGLKAEDDFGLLTASGSDRYSKDIRQSKSKRKHDDVHSSMALPKKALKRDAITHSNKKGSKLCQTWKDESDGSNDFSNGDDSIKSFVNTWKEACRTNNVDEVFQRMLQFYKARKKNKVTNLFSSYPFCGLLQVAETKLQGDINNLVRDLWANRWVKHAQLEASGTRGGVILMWDSRVWEGEVCETGAYCITCKFTGKSLDFSWHMSGVYAPNNREEREEVWWELCSVRGLFSGPWVVGGDFNTVRFPSEKRNCARFNKAMTDFTDFIEDAELLDIQLAGDVFTWKKGEGHDPAARLDRFLISEEWENTFKNIKQSTLQRVISDHCPLILECGNWERPNSYFKFENWWLQTENFKEMVKTWWDSSNFRGKPDFILASKLKYLKDKLKEWSRTRQGNLGLQKQSILNQLADLERIQDQRQLTDDESYLRAVLIVEFEDNAKREEVAWRQRSRALWLKEGDRNTKFFHRTANSHRRYNNIDKISVNGVCTQEPAIIKEEILNFYQNLYTETERWRPQFIARNGKMISEGDNIMLQSQFTEDEIKDCVMACAGDKAPGPDGYTMAFFITCWEVVKKEVVAAVQNFHDHGIFERSFNATFIALIPKKIGAKELTDFRPISLIGSIYKIISKVLTERLKKVVYNLVDAQQMAFIKGRQIMDAILIANECVEERKNSKVPGILCKLDIEKAYDHLHWGFLWKSLENMGFGGKWLKWIKFCTTTVKFSILINGAPSGFFSSERGLRQGDPLSPFLFILAMEGLNDMLRTAQKRGWIRGFNANMNNRQGLAISHLQYADDTLIFCDADSSQLKYLRVILILFEAISGLHINWRKSFIFPVNEVPRINMLANILGGKIGDLPTTYLGMPLGDKSRSKGIWNNILEKCEKKLVNWKSQYLSLGGRVTLINSVLDALPTYMMSVFHMPTNVIDRMDAIRRNFLWLGNCDPNNHKYQVILSKKEGGLGIRNLKIQNQSLLMKWLWRFASQEQALWKETIKARFGMENLWITNLSTQPYGSGVWRSIRNLWIKFFNKCKIKVGNGGRTLFWEDKWVDQMSKADFQLARLIEAHKDLVASIKRGMWDSLYDKFQTFQNCGVTNRGAENCADSICIEVESPERDATNLFEKVCESGVTVEDILGKIITYFEGDDNAMSTASPFHEKFFFLLNKFCKLESWLTTQFIVKKFELLGYGDIWHFLQKNMHLFSHTLPRCLTDDFYEKPPLEPPSMLDYQFDLLLSQASQCLWDSEKVDKRRISELLLRQFPLVCLNVAGNDLMIDIENFMKAKKGNMTLKSVVFSETLLKDSAIGKHKESILKETGSEVDVGHSDWILMSKDAMKVLVSAPMLIDLKLWSHWDLIFAPSLGSLVHWLLKDVKTEELLCLVTTCGKVVRVDHSATVESFGNVLLQGSPFDTAVKLVSLLVLYGGEKNVPNALLKCHARQAFEVLIKNFEEMKSHDIQDSLKHATSLCRQLIHDETTSTMNKKLLRRDRVGKITPLTSRFILDCLGYLPVEFWHFAADILLAGVQPFVKDAPLAIIGECERIEQRLMLHRVGMCLGIVEWVEDKHKLSACSATNLLMSSGSSCLRVAELDFSIDSTFMEEVSSKSTLSANEISLSQDPMRKNENRDTSYSAGDISYVPLDNLADSARQHSYELESSATRVVESIQQDEFGLQPDLPLVENAILNKQHARLGRALHCLSQELYSQDSHFILELVQNADDNIYPEDIEPTLTFILQDKGIIVLNNERGFSADNIRALCDVGNSTKKGHNTGYIGKKGIGFKSVFRVTDAPEIHSNGFHIKFDITNGQIGFVLPTIVPPCDIDFYTRLASSGSDCNYWNTCIVLPFRSNLLERSGEENIMSMFADLHPSLLLFLHRLHCIKFRNMVSDSIVVMRKEVVGNGIIKISCGEEKLTCLVVSQKLQPGTIRPDTPTTEISIAFTLQETLDGSYNPHLDQQPVFAFLPLRKYGLKFILQGDFVLPSSREEVDGDSPWNQWLLSEFPSLFVSAARSFCDLPCFKDSPAKAVSAYMSFVPLVGEVHGFFSSLPWMILSRLRTSNCLIIEGIENEWVPPCKVLRNWTQEARNLLPDSLLRKHLGIGFLHKDIVLPDLLARALGIEEYGLKVLLQVITSLCSSDDGLKSMGLEWLCVWLSAVYTMLSNRNDSADFGIESHLMKDLKNIPFIPLSDGKYGSLNEGTIWLHIDSTGTATNDEYALETFSILYSTLRTVSPALLSAAATFGTSCSESSTVDNVTRMLYRVGVQRLSAHQIVKTHVLPFICRDQNGLGHRETMTEYLAFLMFHLQSSCPDCQSERDQIIREVRDKAFILTNHGCKCPMEFPIHFGKEFQNPIDMNKLLHALDFEWHEIEDIYLKHPINKLLSEAVLKWRKFFQEIGITDFVRVLQIEKSSSDVCSVRINATSDKDVISRGIAKDWVSEEFVDLLSRLSSTRDKEKSKYLLEVLDSLWDDNFSDKVTGFYFTSTGERKSFDSSFTRILRDVQWLASSMDNELHFPRELFHDCEAVRSIFGDNAPYAIPKVRSEKLLTALGLKTQVTVDDTLAILKVWRAKVTLSASLSQMSKFYTFIWSGMNTSERKLVEELCDGPFVFVPCKLVASHEAVVPGVFLSSKEVFWHDSTGSVDLLKMVCPEFDSHSVQHTFTKMLCSVYPTLHDFFVKECGVDEHPHFHGYLQILLQLSAAVLPSQGAKNVFHIFLKWIDELNLGSLRSEDISFLKEGLLTKDYLVLATAEDKWVSLHPSFGLICWCDDDKLRKEFQYFDNIKFLYFGQLNDEEKEILQTKFPMFMDKLKIPSISKVVMREAIYDGPTDSSLVASMINWVLPYAQRYIYNVHPEKYLQLSQSGFQNLRCLQIVVVEKLFYRNVIRSSHIASKKQFECSCLLEGNILYATQESDSHSIFMEISRLLSSGTPDLHLANFLHMITTMAESGSNEEQTEFFILNSQKMPKLPEGESVWSLANVPLSTDSETGVMSSSRTIDEKNPEKIKKRPGISSSWPPTDWKTAPGFHRSSVCISKGKAVSGIQSEKNTMEESVMKTWAPAATEMTCVENMDNYPESAAVVLGSQDVDHVPGTMMEAFDSPHAMTAPRDLSNSSSDVTERDQLLTATNGKSDVMIETGRLGEYFAFKYFLEKFGEPFVKWVNETNETGLPYDLVVGDDEYIEIKTTRSSTKDWFHITSREWQFAVEKGESFSIAHVFLSSNNTGVVTVYKNPFRLYRLVSAEQHVVFKVLHLRIHTTYLSFTLLEKLELDCSFASRQTPLISAKLLLCIL</sequence>
<dbReference type="InterPro" id="IPR036691">
    <property type="entry name" value="Endo/exonu/phosph_ase_sf"/>
</dbReference>
<dbReference type="InterPro" id="IPR043502">
    <property type="entry name" value="DNA/RNA_pol_sf"/>
</dbReference>
<dbReference type="GO" id="GO:0009793">
    <property type="term" value="P:embryo development ending in seed dormancy"/>
    <property type="evidence" value="ECO:0007669"/>
    <property type="project" value="TreeGrafter"/>
</dbReference>
<dbReference type="Pfam" id="PF03372">
    <property type="entry name" value="Exo_endo_phos"/>
    <property type="match status" value="1"/>
</dbReference>
<evidence type="ECO:0000313" key="4">
    <source>
        <dbReference type="Proteomes" id="UP001234989"/>
    </source>
</evidence>
<dbReference type="Gene3D" id="3.30.565.10">
    <property type="entry name" value="Histidine kinase-like ATPase, C-terminal domain"/>
    <property type="match status" value="1"/>
</dbReference>
<feature type="compositionally biased region" description="Polar residues" evidence="1">
    <location>
        <begin position="3379"/>
        <end position="3388"/>
    </location>
</feature>
<feature type="compositionally biased region" description="Low complexity" evidence="1">
    <location>
        <begin position="67"/>
        <end position="76"/>
    </location>
</feature>
<dbReference type="CDD" id="cd01650">
    <property type="entry name" value="RT_nLTR_like"/>
    <property type="match status" value="1"/>
</dbReference>
<dbReference type="GO" id="GO:0005634">
    <property type="term" value="C:nucleus"/>
    <property type="evidence" value="ECO:0007669"/>
    <property type="project" value="TreeGrafter"/>
</dbReference>
<dbReference type="Proteomes" id="UP001234989">
    <property type="component" value="Chromosome 9"/>
</dbReference>
<dbReference type="InterPro" id="IPR052957">
    <property type="entry name" value="Auxin_embryo_med"/>
</dbReference>
<dbReference type="GO" id="GO:0010305">
    <property type="term" value="P:leaf vascular tissue pattern formation"/>
    <property type="evidence" value="ECO:0007669"/>
    <property type="project" value="TreeGrafter"/>
</dbReference>
<dbReference type="InterPro" id="IPR024975">
    <property type="entry name" value="NOV_C"/>
</dbReference>
<dbReference type="EMBL" id="CP133620">
    <property type="protein sequence ID" value="WMV48289.1"/>
    <property type="molecule type" value="Genomic_DNA"/>
</dbReference>
<feature type="region of interest" description="Disordered" evidence="1">
    <location>
        <begin position="1"/>
        <end position="29"/>
    </location>
</feature>
<dbReference type="PANTHER" id="PTHR32387:SF0">
    <property type="entry name" value="PROTEIN NO VEIN"/>
    <property type="match status" value="1"/>
</dbReference>
<name>A0AAF0ZTE8_SOLVR</name>
<proteinExistence type="predicted"/>
<dbReference type="InterPro" id="IPR000477">
    <property type="entry name" value="RT_dom"/>
</dbReference>
<dbReference type="PROSITE" id="PS50878">
    <property type="entry name" value="RT_POL"/>
    <property type="match status" value="1"/>
</dbReference>
<dbReference type="SUPFAM" id="SSF55874">
    <property type="entry name" value="ATPase domain of HSP90 chaperone/DNA topoisomerase II/histidine kinase"/>
    <property type="match status" value="1"/>
</dbReference>
<accession>A0AAF0ZTE8</accession>
<dbReference type="SUPFAM" id="SSF56672">
    <property type="entry name" value="DNA/RNA polymerases"/>
    <property type="match status" value="1"/>
</dbReference>
<feature type="region of interest" description="Disordered" evidence="1">
    <location>
        <begin position="67"/>
        <end position="88"/>
    </location>
</feature>
<dbReference type="GO" id="GO:0048364">
    <property type="term" value="P:root development"/>
    <property type="evidence" value="ECO:0007669"/>
    <property type="project" value="TreeGrafter"/>
</dbReference>
<dbReference type="Gene3D" id="3.60.10.10">
    <property type="entry name" value="Endonuclease/exonuclease/phosphatase"/>
    <property type="match status" value="1"/>
</dbReference>
<feature type="domain" description="Reverse transcriptase" evidence="2">
    <location>
        <begin position="993"/>
        <end position="1273"/>
    </location>
</feature>
<feature type="region of interest" description="Disordered" evidence="1">
    <location>
        <begin position="433"/>
        <end position="453"/>
    </location>
</feature>
<keyword evidence="4" id="KW-1185">Reference proteome</keyword>
<dbReference type="NCBIfam" id="NF047352">
    <property type="entry name" value="P_loop_sacsin"/>
    <property type="match status" value="1"/>
</dbReference>